<proteinExistence type="inferred from homology"/>
<dbReference type="InterPro" id="IPR026770">
    <property type="entry name" value="RNase_K"/>
</dbReference>
<protein>
    <submittedName>
        <fullName evidence="7">Uncharacterized protein</fullName>
    </submittedName>
</protein>
<evidence type="ECO:0000256" key="1">
    <source>
        <dbReference type="ARBA" id="ARBA00004141"/>
    </source>
</evidence>
<dbReference type="GO" id="GO:0004521">
    <property type="term" value="F:RNA endonuclease activity"/>
    <property type="evidence" value="ECO:0007669"/>
    <property type="project" value="InterPro"/>
</dbReference>
<reference evidence="7 8" key="1">
    <citation type="journal article" date="2023" name="BMC Biol.">
        <title>The compact genome of the sponge Oopsacas minuta (Hexactinellida) is lacking key metazoan core genes.</title>
        <authorList>
            <person name="Santini S."/>
            <person name="Schenkelaars Q."/>
            <person name="Jourda C."/>
            <person name="Duchesne M."/>
            <person name="Belahbib H."/>
            <person name="Rocher C."/>
            <person name="Selva M."/>
            <person name="Riesgo A."/>
            <person name="Vervoort M."/>
            <person name="Leys S.P."/>
            <person name="Kodjabachian L."/>
            <person name="Le Bivic A."/>
            <person name="Borchiellini C."/>
            <person name="Claverie J.M."/>
            <person name="Renard E."/>
        </authorList>
    </citation>
    <scope>NUCLEOTIDE SEQUENCE [LARGE SCALE GENOMIC DNA]</scope>
    <source>
        <strain evidence="7">SPO-2</strain>
    </source>
</reference>
<dbReference type="Proteomes" id="UP001165289">
    <property type="component" value="Unassembled WGS sequence"/>
</dbReference>
<name>A0AAV7JS06_9METZ</name>
<comment type="similarity">
    <text evidence="2">Belongs to the RNase K family.</text>
</comment>
<dbReference type="GO" id="GO:0016020">
    <property type="term" value="C:membrane"/>
    <property type="evidence" value="ECO:0007669"/>
    <property type="project" value="UniProtKB-SubCell"/>
</dbReference>
<evidence type="ECO:0000256" key="2">
    <source>
        <dbReference type="ARBA" id="ARBA00008458"/>
    </source>
</evidence>
<comment type="subcellular location">
    <subcellularLocation>
        <location evidence="1">Membrane</location>
        <topology evidence="1">Multi-pass membrane protein</topology>
    </subcellularLocation>
</comment>
<evidence type="ECO:0000256" key="5">
    <source>
        <dbReference type="ARBA" id="ARBA00023136"/>
    </source>
</evidence>
<evidence type="ECO:0000256" key="3">
    <source>
        <dbReference type="ARBA" id="ARBA00022692"/>
    </source>
</evidence>
<accession>A0AAV7JS06</accession>
<feature type="transmembrane region" description="Helical" evidence="6">
    <location>
        <begin position="12"/>
        <end position="43"/>
    </location>
</feature>
<comment type="caution">
    <text evidence="7">The sequence shown here is derived from an EMBL/GenBank/DDBJ whole genome shotgun (WGS) entry which is preliminary data.</text>
</comment>
<keyword evidence="5 6" id="KW-0472">Membrane</keyword>
<gene>
    <name evidence="7" type="ORF">LOD99_5081</name>
</gene>
<evidence type="ECO:0000256" key="6">
    <source>
        <dbReference type="SAM" id="Phobius"/>
    </source>
</evidence>
<evidence type="ECO:0000313" key="7">
    <source>
        <dbReference type="EMBL" id="KAI6651473.1"/>
    </source>
</evidence>
<dbReference type="PANTHER" id="PTHR31733">
    <property type="entry name" value="RIBONUCLEASE KAPPA"/>
    <property type="match status" value="1"/>
</dbReference>
<keyword evidence="8" id="KW-1185">Reference proteome</keyword>
<organism evidence="7 8">
    <name type="scientific">Oopsacas minuta</name>
    <dbReference type="NCBI Taxonomy" id="111878"/>
    <lineage>
        <taxon>Eukaryota</taxon>
        <taxon>Metazoa</taxon>
        <taxon>Porifera</taxon>
        <taxon>Hexactinellida</taxon>
        <taxon>Hexasterophora</taxon>
        <taxon>Lyssacinosida</taxon>
        <taxon>Leucopsacidae</taxon>
        <taxon>Oopsacas</taxon>
    </lineage>
</organism>
<sequence length="104" mass="11247">MAVGDFFAKFIFTICGFGGSLCCMVFSIWGVIMLGLLGVFFYIEAVALIEDIPPLQAGADNAANITMSYQKAGIGCFIGAGLYVGTFFLSLSFFIFDRVKPKIM</sequence>
<feature type="transmembrane region" description="Helical" evidence="6">
    <location>
        <begin position="72"/>
        <end position="96"/>
    </location>
</feature>
<evidence type="ECO:0000313" key="8">
    <source>
        <dbReference type="Proteomes" id="UP001165289"/>
    </source>
</evidence>
<evidence type="ECO:0000256" key="4">
    <source>
        <dbReference type="ARBA" id="ARBA00022989"/>
    </source>
</evidence>
<keyword evidence="4 6" id="KW-1133">Transmembrane helix</keyword>
<keyword evidence="3 6" id="KW-0812">Transmembrane</keyword>
<dbReference type="AlphaFoldDB" id="A0AAV7JS06"/>
<dbReference type="EMBL" id="JAKMXF010000303">
    <property type="protein sequence ID" value="KAI6651473.1"/>
    <property type="molecule type" value="Genomic_DNA"/>
</dbReference>